<keyword evidence="5" id="KW-1185">Reference proteome</keyword>
<gene>
    <name evidence="4" type="ORF">NEZAVI_LOCUS11773</name>
</gene>
<proteinExistence type="inferred from homology"/>
<dbReference type="OrthoDB" id="77601at2759"/>
<feature type="active site" description="Nucleophile" evidence="2">
    <location>
        <position position="185"/>
    </location>
</feature>
<dbReference type="Pfam" id="PF01112">
    <property type="entry name" value="Asparaginase_2"/>
    <property type="match status" value="1"/>
</dbReference>
<dbReference type="Gene3D" id="3.60.20.30">
    <property type="entry name" value="(Glycosyl)asparaginase"/>
    <property type="match status" value="1"/>
</dbReference>
<evidence type="ECO:0000256" key="3">
    <source>
        <dbReference type="PIRSR" id="PIRSR600246-3"/>
    </source>
</evidence>
<dbReference type="SUPFAM" id="SSF56235">
    <property type="entry name" value="N-terminal nucleophile aminohydrolases (Ntn hydrolases)"/>
    <property type="match status" value="1"/>
</dbReference>
<dbReference type="PANTHER" id="PTHR10188">
    <property type="entry name" value="L-ASPARAGINASE"/>
    <property type="match status" value="1"/>
</dbReference>
<accession>A0A9P0HJF1</accession>
<dbReference type="InterPro" id="IPR037464">
    <property type="entry name" value="Taspase1"/>
</dbReference>
<reference evidence="4" key="1">
    <citation type="submission" date="2022-01" db="EMBL/GenBank/DDBJ databases">
        <authorList>
            <person name="King R."/>
        </authorList>
    </citation>
    <scope>NUCLEOTIDE SEQUENCE</scope>
</reference>
<evidence type="ECO:0008006" key="6">
    <source>
        <dbReference type="Google" id="ProtNLM"/>
    </source>
</evidence>
<dbReference type="AlphaFoldDB" id="A0A9P0HJF1"/>
<evidence type="ECO:0000313" key="5">
    <source>
        <dbReference type="Proteomes" id="UP001152798"/>
    </source>
</evidence>
<evidence type="ECO:0000313" key="4">
    <source>
        <dbReference type="EMBL" id="CAH1403111.1"/>
    </source>
</evidence>
<evidence type="ECO:0000256" key="2">
    <source>
        <dbReference type="PIRSR" id="PIRSR600246-1"/>
    </source>
</evidence>
<dbReference type="GO" id="GO:0004298">
    <property type="term" value="F:threonine-type endopeptidase activity"/>
    <property type="evidence" value="ECO:0007669"/>
    <property type="project" value="InterPro"/>
</dbReference>
<feature type="site" description="Cleavage; by autolysis" evidence="3">
    <location>
        <begin position="184"/>
        <end position="185"/>
    </location>
</feature>
<dbReference type="GO" id="GO:0005737">
    <property type="term" value="C:cytoplasm"/>
    <property type="evidence" value="ECO:0007669"/>
    <property type="project" value="TreeGrafter"/>
</dbReference>
<dbReference type="GO" id="GO:0051604">
    <property type="term" value="P:protein maturation"/>
    <property type="evidence" value="ECO:0007669"/>
    <property type="project" value="TreeGrafter"/>
</dbReference>
<dbReference type="InterPro" id="IPR000246">
    <property type="entry name" value="Peptidase_T2"/>
</dbReference>
<dbReference type="CDD" id="cd04514">
    <property type="entry name" value="Taspase1_like"/>
    <property type="match status" value="1"/>
</dbReference>
<name>A0A9P0HJF1_NEZVI</name>
<protein>
    <recommendedName>
        <fullName evidence="6">Threonine aspartase 1</fullName>
    </recommendedName>
</protein>
<dbReference type="EMBL" id="OV725081">
    <property type="protein sequence ID" value="CAH1403111.1"/>
    <property type="molecule type" value="Genomic_DNA"/>
</dbReference>
<dbReference type="PANTHER" id="PTHR10188:SF8">
    <property type="entry name" value="THREONINE ASPARTASE 1"/>
    <property type="match status" value="1"/>
</dbReference>
<dbReference type="Proteomes" id="UP001152798">
    <property type="component" value="Chromosome 5"/>
</dbReference>
<organism evidence="4 5">
    <name type="scientific">Nezara viridula</name>
    <name type="common">Southern green stink bug</name>
    <name type="synonym">Cimex viridulus</name>
    <dbReference type="NCBI Taxonomy" id="85310"/>
    <lineage>
        <taxon>Eukaryota</taxon>
        <taxon>Metazoa</taxon>
        <taxon>Ecdysozoa</taxon>
        <taxon>Arthropoda</taxon>
        <taxon>Hexapoda</taxon>
        <taxon>Insecta</taxon>
        <taxon>Pterygota</taxon>
        <taxon>Neoptera</taxon>
        <taxon>Paraneoptera</taxon>
        <taxon>Hemiptera</taxon>
        <taxon>Heteroptera</taxon>
        <taxon>Panheteroptera</taxon>
        <taxon>Pentatomomorpha</taxon>
        <taxon>Pentatomoidea</taxon>
        <taxon>Pentatomidae</taxon>
        <taxon>Pentatominae</taxon>
        <taxon>Nezara</taxon>
    </lineage>
</organism>
<comment type="similarity">
    <text evidence="1">Belongs to the Ntn-hydrolase family.</text>
</comment>
<evidence type="ECO:0000256" key="1">
    <source>
        <dbReference type="ARBA" id="ARBA00010872"/>
    </source>
</evidence>
<dbReference type="InterPro" id="IPR029055">
    <property type="entry name" value="Ntn_hydrolases_N"/>
</dbReference>
<sequence length="350" mass="36883">MTGFIGVHIGAGCHSEKLQTRYERICRLACKKGIEAIRSGKSAVDAVAIATVVLEDSQYTNAGLGSSLTWDGGVECDASLMDGDKLGFGAVGSVSRIKNPILAAHRLCLDQYNQLSLNRVPPCFLVSTGAEKWALEKGLEIVEPHSLITEKSVKVFKKYKKRAELSSGRNEGESKVGVTSKLLDTVGAIVVDSEGRVAASCSSGGIVLKHPGRVGQAGTYGCGCWAQNYGTGRSVATSVTGCGEDLIKTCLAREAANSLIHSAHATVAINNTIRSFLDSPFLGKFSERLCGIIAIESESTGRGEFTWGHTTPSMAIGFMSVGQRIPKSHISRLPLGANPGSTVIIEGTPV</sequence>